<dbReference type="AlphaFoldDB" id="A0AB38R9T3"/>
<name>A0AB38R9T3_RHOSG</name>
<evidence type="ECO:0008006" key="3">
    <source>
        <dbReference type="Google" id="ProtNLM"/>
    </source>
</evidence>
<dbReference type="RefSeq" id="WP_064074290.1">
    <property type="nucleotide sequence ID" value="NZ_CP096563.1"/>
</dbReference>
<sequence length="68" mass="7914">MYGFQIDQPIDPNLITREEAAVILHRSVQGMANQLDAGRLTKYQIRERCILVDRREVEALARELHSKH</sequence>
<organism evidence="1 2">
    <name type="scientific">Rhodococcus qingshengii JCM 15477</name>
    <dbReference type="NCBI Taxonomy" id="1303681"/>
    <lineage>
        <taxon>Bacteria</taxon>
        <taxon>Bacillati</taxon>
        <taxon>Actinomycetota</taxon>
        <taxon>Actinomycetes</taxon>
        <taxon>Mycobacteriales</taxon>
        <taxon>Nocardiaceae</taxon>
        <taxon>Rhodococcus</taxon>
        <taxon>Rhodococcus erythropolis group</taxon>
    </lineage>
</organism>
<dbReference type="Proteomes" id="UP000831484">
    <property type="component" value="Chromosome"/>
</dbReference>
<gene>
    <name evidence="1" type="ORF">M0639_24700</name>
</gene>
<protein>
    <recommendedName>
        <fullName evidence="3">Helix-turn-helix domain-containing protein</fullName>
    </recommendedName>
</protein>
<evidence type="ECO:0000313" key="2">
    <source>
        <dbReference type="Proteomes" id="UP000831484"/>
    </source>
</evidence>
<dbReference type="EMBL" id="CP096563">
    <property type="protein sequence ID" value="UPU42195.1"/>
    <property type="molecule type" value="Genomic_DNA"/>
</dbReference>
<keyword evidence="2" id="KW-1185">Reference proteome</keyword>
<proteinExistence type="predicted"/>
<evidence type="ECO:0000313" key="1">
    <source>
        <dbReference type="EMBL" id="UPU42195.1"/>
    </source>
</evidence>
<reference evidence="2" key="1">
    <citation type="journal article" date="2022" name="Environ. Microbiol.">
        <title>Functional analysis, diversity, and distribution of carbendazim hydrolases MheI and CbmA, responsible for the initial step in carbendazim degradation.</title>
        <authorList>
            <person name="Zhang M."/>
            <person name="Bai X."/>
            <person name="Li Q."/>
            <person name="Zhang L."/>
            <person name="Zhu Q."/>
            <person name="Gao S."/>
            <person name="Ke Z."/>
            <person name="Jiang M."/>
            <person name="Hu J."/>
            <person name="Qiu J."/>
            <person name="Hong Q."/>
        </authorList>
    </citation>
    <scope>NUCLEOTIDE SEQUENCE [LARGE SCALE GENOMIC DNA]</scope>
    <source>
        <strain evidence="2">djl-6</strain>
    </source>
</reference>
<accession>A0AB38R9T3</accession>